<dbReference type="AlphaFoldDB" id="A0A839SQQ7"/>
<dbReference type="Proteomes" id="UP000581135">
    <property type="component" value="Unassembled WGS sequence"/>
</dbReference>
<dbReference type="PIRSF" id="PIRSF000513">
    <property type="entry name" value="Thz_kinase"/>
    <property type="match status" value="1"/>
</dbReference>
<sequence length="299" mass="30866">MRDSCESNNRGAFTGRSTAATLLGMADDSMIDDNQETEALAVWQTLSRLRSARPLVHCVTNAVAMDLTANLLLAAGASPVMAHAKEEVEEVASAAAALCINIGTLDGPSAEAMYLAAKAAVESGVPWLLDPVGVGATSFRREIAERLSHLQPSVIRGNASEITALSQETGGGHGVDATIESWDALDAAQDLARKCGTVVAVTGSIDYVTNGHDMTAIANGSEMMGRVTAVGCALSALTAACLAVQEDPMRATVHALVIMGVAGEFAAERAVAPGSFRSALVDAIYLLDEATLVKAVRIG</sequence>
<dbReference type="PRINTS" id="PR01099">
    <property type="entry name" value="HYETHTZKNASE"/>
</dbReference>
<feature type="binding site" evidence="11">
    <location>
        <position position="81"/>
    </location>
    <ligand>
        <name>substrate</name>
    </ligand>
</feature>
<evidence type="ECO:0000256" key="1">
    <source>
        <dbReference type="ARBA" id="ARBA00001771"/>
    </source>
</evidence>
<evidence type="ECO:0000256" key="3">
    <source>
        <dbReference type="ARBA" id="ARBA00004868"/>
    </source>
</evidence>
<evidence type="ECO:0000256" key="4">
    <source>
        <dbReference type="ARBA" id="ARBA00022679"/>
    </source>
</evidence>
<dbReference type="HAMAP" id="MF_00228">
    <property type="entry name" value="Thz_kinase"/>
    <property type="match status" value="1"/>
</dbReference>
<feature type="binding site" evidence="11">
    <location>
        <position position="229"/>
    </location>
    <ligand>
        <name>substrate</name>
    </ligand>
</feature>
<dbReference type="CDD" id="cd01170">
    <property type="entry name" value="THZ_kinase"/>
    <property type="match status" value="1"/>
</dbReference>
<evidence type="ECO:0000256" key="10">
    <source>
        <dbReference type="ARBA" id="ARBA00022977"/>
    </source>
</evidence>
<evidence type="ECO:0000313" key="13">
    <source>
        <dbReference type="Proteomes" id="UP000581135"/>
    </source>
</evidence>
<dbReference type="GO" id="GO:0000287">
    <property type="term" value="F:magnesium ion binding"/>
    <property type="evidence" value="ECO:0007669"/>
    <property type="project" value="UniProtKB-UniRule"/>
</dbReference>
<evidence type="ECO:0000256" key="5">
    <source>
        <dbReference type="ARBA" id="ARBA00022723"/>
    </source>
</evidence>
<protein>
    <recommendedName>
        <fullName evidence="11">Hydroxyethylthiazole kinase</fullName>
        <ecNumber evidence="11">2.7.1.50</ecNumber>
    </recommendedName>
    <alternativeName>
        <fullName evidence="11">4-methyl-5-beta-hydroxyethylthiazole kinase</fullName>
        <shortName evidence="11">TH kinase</shortName>
        <shortName evidence="11">Thz kinase</shortName>
    </alternativeName>
</protein>
<evidence type="ECO:0000256" key="2">
    <source>
        <dbReference type="ARBA" id="ARBA00001946"/>
    </source>
</evidence>
<name>A0A839SQQ7_9PROT</name>
<dbReference type="UniPathway" id="UPA00060">
    <property type="reaction ID" value="UER00139"/>
</dbReference>
<dbReference type="NCBIfam" id="NF006830">
    <property type="entry name" value="PRK09355.1"/>
    <property type="match status" value="1"/>
</dbReference>
<proteinExistence type="inferred from homology"/>
<dbReference type="InterPro" id="IPR000417">
    <property type="entry name" value="Hyethyz_kinase"/>
</dbReference>
<dbReference type="GO" id="GO:0005524">
    <property type="term" value="F:ATP binding"/>
    <property type="evidence" value="ECO:0007669"/>
    <property type="project" value="UniProtKB-UniRule"/>
</dbReference>
<feature type="binding site" evidence="11">
    <location>
        <position position="202"/>
    </location>
    <ligand>
        <name>ATP</name>
        <dbReference type="ChEBI" id="CHEBI:30616"/>
    </ligand>
</feature>
<feature type="binding site" evidence="11">
    <location>
        <position position="156"/>
    </location>
    <ligand>
        <name>ATP</name>
        <dbReference type="ChEBI" id="CHEBI:30616"/>
    </ligand>
</feature>
<accession>A0A839SQQ7</accession>
<dbReference type="InterPro" id="IPR029056">
    <property type="entry name" value="Ribokinase-like"/>
</dbReference>
<keyword evidence="6 11" id="KW-0547">Nucleotide-binding</keyword>
<keyword evidence="7 11" id="KW-0418">Kinase</keyword>
<comment type="function">
    <text evidence="11">Catalyzes the phosphorylation of the hydroxyl group of 4-methyl-5-beta-hydroxyethylthiazole (THZ).</text>
</comment>
<dbReference type="GO" id="GO:0009228">
    <property type="term" value="P:thiamine biosynthetic process"/>
    <property type="evidence" value="ECO:0007669"/>
    <property type="project" value="UniProtKB-KW"/>
</dbReference>
<dbReference type="RefSeq" id="WP_246377439.1">
    <property type="nucleotide sequence ID" value="NZ_JACHXA010000002.1"/>
</dbReference>
<comment type="caution">
    <text evidence="12">The sequence shown here is derived from an EMBL/GenBank/DDBJ whole genome shotgun (WGS) entry which is preliminary data.</text>
</comment>
<keyword evidence="4 11" id="KW-0808">Transferase</keyword>
<evidence type="ECO:0000256" key="11">
    <source>
        <dbReference type="HAMAP-Rule" id="MF_00228"/>
    </source>
</evidence>
<evidence type="ECO:0000256" key="8">
    <source>
        <dbReference type="ARBA" id="ARBA00022840"/>
    </source>
</evidence>
<keyword evidence="9 11" id="KW-0460">Magnesium</keyword>
<comment type="similarity">
    <text evidence="11">Belongs to the Thz kinase family.</text>
</comment>
<dbReference type="Pfam" id="PF02110">
    <property type="entry name" value="HK"/>
    <property type="match status" value="1"/>
</dbReference>
<dbReference type="SUPFAM" id="SSF53613">
    <property type="entry name" value="Ribokinase-like"/>
    <property type="match status" value="1"/>
</dbReference>
<comment type="cofactor">
    <cofactor evidence="2 11">
        <name>Mg(2+)</name>
        <dbReference type="ChEBI" id="CHEBI:18420"/>
    </cofactor>
</comment>
<comment type="catalytic activity">
    <reaction evidence="1 11">
        <text>5-(2-hydroxyethyl)-4-methylthiazole + ATP = 4-methyl-5-(2-phosphooxyethyl)-thiazole + ADP + H(+)</text>
        <dbReference type="Rhea" id="RHEA:24212"/>
        <dbReference type="ChEBI" id="CHEBI:15378"/>
        <dbReference type="ChEBI" id="CHEBI:17957"/>
        <dbReference type="ChEBI" id="CHEBI:30616"/>
        <dbReference type="ChEBI" id="CHEBI:58296"/>
        <dbReference type="ChEBI" id="CHEBI:456216"/>
        <dbReference type="EC" id="2.7.1.50"/>
    </reaction>
</comment>
<comment type="pathway">
    <text evidence="3 11">Cofactor biosynthesis; thiamine diphosphate biosynthesis; 4-methyl-5-(2-phosphoethyl)-thiazole from 5-(2-hydroxyethyl)-4-methylthiazole: step 1/1.</text>
</comment>
<dbReference type="EMBL" id="JACHXA010000002">
    <property type="protein sequence ID" value="MBB3064588.1"/>
    <property type="molecule type" value="Genomic_DNA"/>
</dbReference>
<keyword evidence="5 11" id="KW-0479">Metal-binding</keyword>
<keyword evidence="13" id="KW-1185">Reference proteome</keyword>
<evidence type="ECO:0000256" key="9">
    <source>
        <dbReference type="ARBA" id="ARBA00022842"/>
    </source>
</evidence>
<dbReference type="NCBIfam" id="TIGR00694">
    <property type="entry name" value="thiM"/>
    <property type="match status" value="1"/>
</dbReference>
<dbReference type="GO" id="GO:0009229">
    <property type="term" value="P:thiamine diphosphate biosynthetic process"/>
    <property type="evidence" value="ECO:0007669"/>
    <property type="project" value="UniProtKB-UniRule"/>
</dbReference>
<keyword evidence="10 11" id="KW-0784">Thiamine biosynthesis</keyword>
<evidence type="ECO:0000313" key="12">
    <source>
        <dbReference type="EMBL" id="MBB3064588.1"/>
    </source>
</evidence>
<keyword evidence="8 11" id="KW-0067">ATP-binding</keyword>
<reference evidence="12 13" key="1">
    <citation type="submission" date="2020-08" db="EMBL/GenBank/DDBJ databases">
        <title>Genomic Encyclopedia of Type Strains, Phase III (KMG-III): the genomes of soil and plant-associated and newly described type strains.</title>
        <authorList>
            <person name="Whitman W."/>
        </authorList>
    </citation>
    <scope>NUCLEOTIDE SEQUENCE [LARGE SCALE GENOMIC DNA]</scope>
    <source>
        <strain evidence="12 13">CECT 8803</strain>
    </source>
</reference>
<dbReference type="EC" id="2.7.1.50" evidence="11"/>
<organism evidence="12 13">
    <name type="scientific">Limibacillus halophilus</name>
    <dbReference type="NCBI Taxonomy" id="1579333"/>
    <lineage>
        <taxon>Bacteria</taxon>
        <taxon>Pseudomonadati</taxon>
        <taxon>Pseudomonadota</taxon>
        <taxon>Alphaproteobacteria</taxon>
        <taxon>Rhodospirillales</taxon>
        <taxon>Rhodovibrionaceae</taxon>
        <taxon>Limibacillus</taxon>
    </lineage>
</organism>
<dbReference type="Gene3D" id="3.40.1190.20">
    <property type="match status" value="1"/>
</dbReference>
<gene>
    <name evidence="11" type="primary">thiM</name>
    <name evidence="12" type="ORF">FHR98_000860</name>
</gene>
<dbReference type="GO" id="GO:0004417">
    <property type="term" value="F:hydroxyethylthiazole kinase activity"/>
    <property type="evidence" value="ECO:0007669"/>
    <property type="project" value="UniProtKB-UniRule"/>
</dbReference>
<evidence type="ECO:0000256" key="6">
    <source>
        <dbReference type="ARBA" id="ARBA00022741"/>
    </source>
</evidence>
<evidence type="ECO:0000256" key="7">
    <source>
        <dbReference type="ARBA" id="ARBA00022777"/>
    </source>
</evidence>